<dbReference type="EMBL" id="JAQQWI010000021">
    <property type="protein sequence ID" value="KAK7998701.1"/>
    <property type="molecule type" value="Genomic_DNA"/>
</dbReference>
<dbReference type="InterPro" id="IPR036259">
    <property type="entry name" value="MFS_trans_sf"/>
</dbReference>
<evidence type="ECO:0000256" key="1">
    <source>
        <dbReference type="ARBA" id="ARBA00004141"/>
    </source>
</evidence>
<keyword evidence="5" id="KW-1185">Reference proteome</keyword>
<evidence type="ECO:0000256" key="2">
    <source>
        <dbReference type="ARBA" id="ARBA00006727"/>
    </source>
</evidence>
<feature type="transmembrane region" description="Helical" evidence="3">
    <location>
        <begin position="82"/>
        <end position="105"/>
    </location>
</feature>
<proteinExistence type="inferred from homology"/>
<feature type="transmembrane region" description="Helical" evidence="3">
    <location>
        <begin position="145"/>
        <end position="175"/>
    </location>
</feature>
<feature type="transmembrane region" description="Helical" evidence="3">
    <location>
        <begin position="357"/>
        <end position="376"/>
    </location>
</feature>
<comment type="subcellular location">
    <subcellularLocation>
        <location evidence="1">Membrane</location>
        <topology evidence="1">Multi-pass membrane protein</topology>
    </subcellularLocation>
</comment>
<keyword evidence="3" id="KW-1133">Transmembrane helix</keyword>
<gene>
    <name evidence="4" type="ORF">PG991_015180</name>
</gene>
<dbReference type="InterPro" id="IPR011701">
    <property type="entry name" value="MFS"/>
</dbReference>
<feature type="transmembrane region" description="Helical" evidence="3">
    <location>
        <begin position="231"/>
        <end position="250"/>
    </location>
</feature>
<sequence length="387" mass="41991">MTTRDLPEPPPPPDGGRKAWTQVACGWLVIFTTWGYVNSFGAFQTHYTLTMDNTPSQISWIGSVQTFLTLIIGAFSGRLLDAGLFLPTLLVGAVLQVLGMFLMSISTSYWSLMLTQGILTGIGGGIFFTPSLALVATYFKDRRALALIPALGFGWTARVLGFINLGCLAVVFAFMRPRLPPRKSGPLIDLSAFKEVVYVGFVAGLFCLMWANYYVFYYIASYGNEVLGLDYSTASTLIIILNGAGLPFRVIPPLVADRIGPINVLIPVAFFWTIVTWCWFAVGSVPQYYVFTVFYGISAGAFQCLIPTTVASITDRLDMVGTRLGMAFAVVSFASLTGPPIGGAFQGAMEGRFTGAQAWAACVTTLSMAMFGLARFHLSGWQVTKKC</sequence>
<dbReference type="PANTHER" id="PTHR11360">
    <property type="entry name" value="MONOCARBOXYLATE TRANSPORTER"/>
    <property type="match status" value="1"/>
</dbReference>
<feature type="transmembrane region" description="Helical" evidence="3">
    <location>
        <begin position="58"/>
        <end position="76"/>
    </location>
</feature>
<feature type="transmembrane region" description="Helical" evidence="3">
    <location>
        <begin position="324"/>
        <end position="345"/>
    </location>
</feature>
<organism evidence="4 5">
    <name type="scientific">Apiospora marii</name>
    <dbReference type="NCBI Taxonomy" id="335849"/>
    <lineage>
        <taxon>Eukaryota</taxon>
        <taxon>Fungi</taxon>
        <taxon>Dikarya</taxon>
        <taxon>Ascomycota</taxon>
        <taxon>Pezizomycotina</taxon>
        <taxon>Sordariomycetes</taxon>
        <taxon>Xylariomycetidae</taxon>
        <taxon>Amphisphaeriales</taxon>
        <taxon>Apiosporaceae</taxon>
        <taxon>Apiospora</taxon>
    </lineage>
</organism>
<feature type="transmembrane region" description="Helical" evidence="3">
    <location>
        <begin position="20"/>
        <end position="37"/>
    </location>
</feature>
<evidence type="ECO:0000313" key="5">
    <source>
        <dbReference type="Proteomes" id="UP001396898"/>
    </source>
</evidence>
<dbReference type="SUPFAM" id="SSF103473">
    <property type="entry name" value="MFS general substrate transporter"/>
    <property type="match status" value="1"/>
</dbReference>
<keyword evidence="3" id="KW-0812">Transmembrane</keyword>
<comment type="caution">
    <text evidence="4">The sequence shown here is derived from an EMBL/GenBank/DDBJ whole genome shotgun (WGS) entry which is preliminary data.</text>
</comment>
<dbReference type="Gene3D" id="1.20.1250.20">
    <property type="entry name" value="MFS general substrate transporter like domains"/>
    <property type="match status" value="1"/>
</dbReference>
<feature type="transmembrane region" description="Helical" evidence="3">
    <location>
        <begin position="117"/>
        <end position="139"/>
    </location>
</feature>
<feature type="transmembrane region" description="Helical" evidence="3">
    <location>
        <begin position="262"/>
        <end position="282"/>
    </location>
</feature>
<comment type="similarity">
    <text evidence="2">Belongs to the major facilitator superfamily. Monocarboxylate porter (TC 2.A.1.13) family.</text>
</comment>
<keyword evidence="3" id="KW-0472">Membrane</keyword>
<dbReference type="Pfam" id="PF07690">
    <property type="entry name" value="MFS_1"/>
    <property type="match status" value="1"/>
</dbReference>
<reference evidence="4 5" key="1">
    <citation type="submission" date="2023-01" db="EMBL/GenBank/DDBJ databases">
        <title>Analysis of 21 Apiospora genomes using comparative genomics revels a genus with tremendous synthesis potential of carbohydrate active enzymes and secondary metabolites.</title>
        <authorList>
            <person name="Sorensen T."/>
        </authorList>
    </citation>
    <scope>NUCLEOTIDE SEQUENCE [LARGE SCALE GENOMIC DNA]</scope>
    <source>
        <strain evidence="4 5">CBS 20057</strain>
    </source>
</reference>
<evidence type="ECO:0000313" key="4">
    <source>
        <dbReference type="EMBL" id="KAK7998701.1"/>
    </source>
</evidence>
<dbReference type="PANTHER" id="PTHR11360:SF130">
    <property type="entry name" value="MAJOR FACILITATOR SUPERFAMILY (MFS) PROFILE DOMAIN-CONTAINING PROTEIN-RELATED"/>
    <property type="match status" value="1"/>
</dbReference>
<feature type="transmembrane region" description="Helical" evidence="3">
    <location>
        <begin position="196"/>
        <end position="219"/>
    </location>
</feature>
<evidence type="ECO:0000256" key="3">
    <source>
        <dbReference type="SAM" id="Phobius"/>
    </source>
</evidence>
<dbReference type="InterPro" id="IPR050327">
    <property type="entry name" value="Proton-linked_MCT"/>
</dbReference>
<accession>A0ABR1R3E2</accession>
<dbReference type="Proteomes" id="UP001396898">
    <property type="component" value="Unassembled WGS sequence"/>
</dbReference>
<name>A0ABR1R3E2_9PEZI</name>
<feature type="transmembrane region" description="Helical" evidence="3">
    <location>
        <begin position="288"/>
        <end position="312"/>
    </location>
</feature>
<protein>
    <submittedName>
        <fullName evidence="4">MFS-type transporter</fullName>
    </submittedName>
</protein>